<dbReference type="Proteomes" id="UP000056905">
    <property type="component" value="Chromosome"/>
</dbReference>
<dbReference type="EMBL" id="CP013002">
    <property type="protein sequence ID" value="ALL15353.1"/>
    <property type="molecule type" value="Genomic_DNA"/>
</dbReference>
<dbReference type="RefSeq" id="WP_062151703.1">
    <property type="nucleotide sequence ID" value="NZ_CP013002.1"/>
</dbReference>
<dbReference type="KEGG" id="chq:AQ619_14190"/>
<evidence type="ECO:0000259" key="2">
    <source>
        <dbReference type="Pfam" id="PF07811"/>
    </source>
</evidence>
<proteinExistence type="predicted"/>
<keyword evidence="1" id="KW-0812">Transmembrane</keyword>
<dbReference type="AlphaFoldDB" id="A0A0P0P4B9"/>
<feature type="domain" description="TadE-like" evidence="2">
    <location>
        <begin position="17"/>
        <end position="55"/>
    </location>
</feature>
<keyword evidence="4" id="KW-1185">Reference proteome</keyword>
<dbReference type="STRING" id="69395.AQ619_14190"/>
<evidence type="ECO:0000256" key="1">
    <source>
        <dbReference type="SAM" id="Phobius"/>
    </source>
</evidence>
<evidence type="ECO:0000313" key="4">
    <source>
        <dbReference type="Proteomes" id="UP000056905"/>
    </source>
</evidence>
<dbReference type="InterPro" id="IPR012495">
    <property type="entry name" value="TadE-like_dom"/>
</dbReference>
<keyword evidence="1" id="KW-1133">Transmembrane helix</keyword>
<evidence type="ECO:0000313" key="3">
    <source>
        <dbReference type="EMBL" id="ALL15353.1"/>
    </source>
</evidence>
<feature type="transmembrane region" description="Helical" evidence="1">
    <location>
        <begin position="20"/>
        <end position="40"/>
    </location>
</feature>
<organism evidence="3 4">
    <name type="scientific">Caulobacter henricii</name>
    <dbReference type="NCBI Taxonomy" id="69395"/>
    <lineage>
        <taxon>Bacteria</taxon>
        <taxon>Pseudomonadati</taxon>
        <taxon>Pseudomonadota</taxon>
        <taxon>Alphaproteobacteria</taxon>
        <taxon>Caulobacterales</taxon>
        <taxon>Caulobacteraceae</taxon>
        <taxon>Caulobacter</taxon>
    </lineage>
</organism>
<protein>
    <submittedName>
        <fullName evidence="3">Pilus assembly protein TadE</fullName>
    </submittedName>
</protein>
<keyword evidence="1" id="KW-0472">Membrane</keyword>
<accession>A0A0P0P4B9</accession>
<dbReference type="OrthoDB" id="7189296at2"/>
<sequence length="184" mass="19971">MSKPPRSLKGFWRDRRGVSAVEFALIAPVLVILYCGLAELTQAMMAQRRLSNIASSIGDLVAQSAQLSNARRDDVFTIGATIMAPFPTGTLRMCLVSVSSDATGRDTVDWSENRNSHANCPAAGTVLGANVIPTGVLPANQSVVMAKASYGYTSPIKFILPSTLNFYRTFYLRPRKSDKVLRVT</sequence>
<dbReference type="Pfam" id="PF07811">
    <property type="entry name" value="TadE"/>
    <property type="match status" value="1"/>
</dbReference>
<gene>
    <name evidence="3" type="ORF">AQ619_14190</name>
</gene>
<reference evidence="3 4" key="1">
    <citation type="submission" date="2015-10" db="EMBL/GenBank/DDBJ databases">
        <title>Conservation of the essential genome among Caulobacter and Brevundimonas species.</title>
        <authorList>
            <person name="Scott D."/>
            <person name="Ely B."/>
        </authorList>
    </citation>
    <scope>NUCLEOTIDE SEQUENCE [LARGE SCALE GENOMIC DNA]</scope>
    <source>
        <strain evidence="3 4">CB4</strain>
    </source>
</reference>
<name>A0A0P0P4B9_9CAUL</name>